<protein>
    <submittedName>
        <fullName evidence="1">Uncharacterized protein</fullName>
    </submittedName>
</protein>
<reference evidence="1" key="1">
    <citation type="journal article" date="2020" name="Nature">
        <title>Giant virus diversity and host interactions through global metagenomics.</title>
        <authorList>
            <person name="Schulz F."/>
            <person name="Roux S."/>
            <person name="Paez-Espino D."/>
            <person name="Jungbluth S."/>
            <person name="Walsh D.A."/>
            <person name="Denef V.J."/>
            <person name="McMahon K.D."/>
            <person name="Konstantinidis K.T."/>
            <person name="Eloe-Fadrosh E.A."/>
            <person name="Kyrpides N.C."/>
            <person name="Woyke T."/>
        </authorList>
    </citation>
    <scope>NUCLEOTIDE SEQUENCE</scope>
    <source>
        <strain evidence="1">GVMAG-M-3300023184-77</strain>
    </source>
</reference>
<dbReference type="AlphaFoldDB" id="A0A6C0IFZ0"/>
<sequence>MSFQAPIWIHNKKGYNVKINTKRHFIFNNINDTNETNQNPNTNNDEFKDIVKKIGEQIVEEGKSWFASPIKLETFEKKVQHIFTNEYTKQNYTYGKVYQETWKLKSIWIFSNGFELEWNLIDIQPYEVSTSSIIPSEFLNFTEEFEPLDKTLNKRTIVIQSTKDELLEQHDIPFESSEQDDSFSPRAILKEKIKKAKVKMMLSKMKVENLEKKYFRLYGEVIDSESENSSGEDESSNEE</sequence>
<organism evidence="1">
    <name type="scientific">viral metagenome</name>
    <dbReference type="NCBI Taxonomy" id="1070528"/>
    <lineage>
        <taxon>unclassified sequences</taxon>
        <taxon>metagenomes</taxon>
        <taxon>organismal metagenomes</taxon>
    </lineage>
</organism>
<name>A0A6C0IFZ0_9ZZZZ</name>
<proteinExistence type="predicted"/>
<dbReference type="EMBL" id="MN740165">
    <property type="protein sequence ID" value="QHT91386.1"/>
    <property type="molecule type" value="Genomic_DNA"/>
</dbReference>
<evidence type="ECO:0000313" key="1">
    <source>
        <dbReference type="EMBL" id="QHT91386.1"/>
    </source>
</evidence>
<accession>A0A6C0IFZ0</accession>